<protein>
    <submittedName>
        <fullName evidence="1">Uncharacterized protein</fullName>
    </submittedName>
</protein>
<comment type="caution">
    <text evidence="1">The sequence shown here is derived from an EMBL/GenBank/DDBJ whole genome shotgun (WGS) entry which is preliminary data.</text>
</comment>
<accession>A0ABR2Z6H2</accession>
<dbReference type="EMBL" id="JBBXMP010000842">
    <property type="protein sequence ID" value="KAL0056887.1"/>
    <property type="molecule type" value="Genomic_DNA"/>
</dbReference>
<keyword evidence="2" id="KW-1185">Reference proteome</keyword>
<evidence type="ECO:0000313" key="2">
    <source>
        <dbReference type="Proteomes" id="UP001437256"/>
    </source>
</evidence>
<reference evidence="1 2" key="1">
    <citation type="submission" date="2024-05" db="EMBL/GenBank/DDBJ databases">
        <title>A draft genome resource for the thread blight pathogen Marasmius tenuissimus strain MS-2.</title>
        <authorList>
            <person name="Yulfo-Soto G.E."/>
            <person name="Baruah I.K."/>
            <person name="Amoako-Attah I."/>
            <person name="Bukari Y."/>
            <person name="Meinhardt L.W."/>
            <person name="Bailey B.A."/>
            <person name="Cohen S.P."/>
        </authorList>
    </citation>
    <scope>NUCLEOTIDE SEQUENCE [LARGE SCALE GENOMIC DNA]</scope>
    <source>
        <strain evidence="1 2">MS-2</strain>
    </source>
</reference>
<gene>
    <name evidence="1" type="ORF">AAF712_016496</name>
</gene>
<name>A0ABR2Z6H2_9AGAR</name>
<organism evidence="1 2">
    <name type="scientific">Marasmius tenuissimus</name>
    <dbReference type="NCBI Taxonomy" id="585030"/>
    <lineage>
        <taxon>Eukaryota</taxon>
        <taxon>Fungi</taxon>
        <taxon>Dikarya</taxon>
        <taxon>Basidiomycota</taxon>
        <taxon>Agaricomycotina</taxon>
        <taxon>Agaricomycetes</taxon>
        <taxon>Agaricomycetidae</taxon>
        <taxon>Agaricales</taxon>
        <taxon>Marasmiineae</taxon>
        <taxon>Marasmiaceae</taxon>
        <taxon>Marasmius</taxon>
    </lineage>
</organism>
<sequence>MHVARSLFSENVMTRKHIRITRNIKFKDDSSGQVEYGKVQYYFQHKIGADNEESREAYALVSVYSRPHQQLLEETFNVLWASQYTGEDGLRVINVKSIISVVSMQPLPTQNDLEGEW</sequence>
<dbReference type="Proteomes" id="UP001437256">
    <property type="component" value="Unassembled WGS sequence"/>
</dbReference>
<evidence type="ECO:0000313" key="1">
    <source>
        <dbReference type="EMBL" id="KAL0056887.1"/>
    </source>
</evidence>
<proteinExistence type="predicted"/>